<dbReference type="InterPro" id="IPR036452">
    <property type="entry name" value="Ribo_hydro-like"/>
</dbReference>
<feature type="domain" description="Inosine/uridine-preferring nucleoside hydrolase" evidence="2">
    <location>
        <begin position="30"/>
        <end position="273"/>
    </location>
</feature>
<dbReference type="STRING" id="1166018.FAES_2945"/>
<sequence>MNYLISCLVALLLSLPLLAQRQPTQAPVNLIFDTDIGPDYDDVGAMAILHTLADSGRVNILATVASNQSPYIAAVLDVINTYCKRPNLPIGVVRGRAVNLTASQKWDSVLVARYPHDLVSNAQADDALTLYRRLLAKQPDGSVTICTVGFLTNMANLLDSKPDQFSPLSGRELVRKKVKRLVSMAGWFPSGKEFNVDRDPVSSQRVFNDWPTDIYLSGFEIGYAIHTGLPLVQNAALQQSPIKDAFAISIPLSKQDAGGRMSWDETAVLAAINGYEPYFDLVPGRLVCAKDGSNTWNAAGRGHYYFVQKMPIPQLESELNRLMMR</sequence>
<keyword evidence="4" id="KW-1185">Reference proteome</keyword>
<dbReference type="EMBL" id="HE796683">
    <property type="protein sequence ID" value="CCH00954.1"/>
    <property type="molecule type" value="Genomic_DNA"/>
</dbReference>
<dbReference type="AlphaFoldDB" id="I0KA01"/>
<dbReference type="eggNOG" id="COG1957">
    <property type="taxonomic scope" value="Bacteria"/>
</dbReference>
<dbReference type="PATRIC" id="fig|1166018.3.peg.4714"/>
<dbReference type="GO" id="GO:0008477">
    <property type="term" value="F:purine nucleosidase activity"/>
    <property type="evidence" value="ECO:0007669"/>
    <property type="project" value="UniProtKB-EC"/>
</dbReference>
<keyword evidence="3" id="KW-0326">Glycosidase</keyword>
<dbReference type="RefSeq" id="WP_015332053.1">
    <property type="nucleotide sequence ID" value="NC_020054.1"/>
</dbReference>
<proteinExistence type="predicted"/>
<evidence type="ECO:0000313" key="4">
    <source>
        <dbReference type="Proteomes" id="UP000011058"/>
    </source>
</evidence>
<feature type="chain" id="PRO_5003630024" evidence="1">
    <location>
        <begin position="20"/>
        <end position="325"/>
    </location>
</feature>
<feature type="signal peptide" evidence="1">
    <location>
        <begin position="1"/>
        <end position="19"/>
    </location>
</feature>
<dbReference type="PANTHER" id="PTHR43264">
    <property type="match status" value="1"/>
</dbReference>
<organism evidence="3 4">
    <name type="scientific">Fibrella aestuarina BUZ 2</name>
    <dbReference type="NCBI Taxonomy" id="1166018"/>
    <lineage>
        <taxon>Bacteria</taxon>
        <taxon>Pseudomonadati</taxon>
        <taxon>Bacteroidota</taxon>
        <taxon>Cytophagia</taxon>
        <taxon>Cytophagales</taxon>
        <taxon>Spirosomataceae</taxon>
        <taxon>Fibrella</taxon>
    </lineage>
</organism>
<dbReference type="Pfam" id="PF01156">
    <property type="entry name" value="IU_nuc_hydro"/>
    <property type="match status" value="1"/>
</dbReference>
<keyword evidence="3" id="KW-0378">Hydrolase</keyword>
<accession>I0KA01</accession>
<dbReference type="PANTHER" id="PTHR43264:SF1">
    <property type="entry name" value="INOSINE_URIDINE-PREFERRING NUCLEOSIDE HYDROLASE DOMAIN-CONTAINING PROTEIN"/>
    <property type="match status" value="1"/>
</dbReference>
<evidence type="ECO:0000313" key="3">
    <source>
        <dbReference type="EMBL" id="CCH00954.1"/>
    </source>
</evidence>
<dbReference type="Proteomes" id="UP000011058">
    <property type="component" value="Chromosome"/>
</dbReference>
<dbReference type="OrthoDB" id="128573at2"/>
<dbReference type="InterPro" id="IPR001910">
    <property type="entry name" value="Inosine/uridine_hydrolase_dom"/>
</dbReference>
<dbReference type="EC" id="3.2.2.1" evidence="3"/>
<evidence type="ECO:0000259" key="2">
    <source>
        <dbReference type="Pfam" id="PF01156"/>
    </source>
</evidence>
<protein>
    <submittedName>
        <fullName evidence="3">Inosine/uridine-preferring nucleoside hydrolase</fullName>
        <ecNumber evidence="3">3.2.2.1</ecNumber>
    </submittedName>
</protein>
<name>I0KA01_9BACT</name>
<dbReference type="HOGENOM" id="CLU_055874_0_0_10"/>
<dbReference type="KEGG" id="fae:FAES_2945"/>
<keyword evidence="1" id="KW-0732">Signal</keyword>
<dbReference type="Gene3D" id="3.90.245.10">
    <property type="entry name" value="Ribonucleoside hydrolase-like"/>
    <property type="match status" value="1"/>
</dbReference>
<dbReference type="SUPFAM" id="SSF53590">
    <property type="entry name" value="Nucleoside hydrolase"/>
    <property type="match status" value="1"/>
</dbReference>
<gene>
    <name evidence="3" type="ORF">FAES_2945</name>
</gene>
<reference evidence="3 4" key="1">
    <citation type="journal article" date="2012" name="J. Bacteriol.">
        <title>Genome Sequence of Fibrella aestuarina BUZ 2T, a Filamentous Marine Bacterium.</title>
        <authorList>
            <person name="Filippini M."/>
            <person name="Qi W."/>
            <person name="Blom J."/>
            <person name="Goesmann A."/>
            <person name="Smits T.H."/>
            <person name="Bagheri H.C."/>
        </authorList>
    </citation>
    <scope>NUCLEOTIDE SEQUENCE [LARGE SCALE GENOMIC DNA]</scope>
    <source>
        <strain evidence="4">BUZ 2T</strain>
    </source>
</reference>
<evidence type="ECO:0000256" key="1">
    <source>
        <dbReference type="SAM" id="SignalP"/>
    </source>
</evidence>